<dbReference type="RefSeq" id="WP_130474522.1">
    <property type="nucleotide sequence ID" value="NZ_SFCC01000003.1"/>
</dbReference>
<dbReference type="InterPro" id="IPR020051">
    <property type="entry name" value="SagB-type_dehydrogenase"/>
</dbReference>
<proteinExistence type="predicted"/>
<dbReference type="Proteomes" id="UP000292003">
    <property type="component" value="Unassembled WGS sequence"/>
</dbReference>
<dbReference type="OrthoDB" id="3216751at2"/>
<dbReference type="PANTHER" id="PTHR43745:SF2">
    <property type="entry name" value="NITROREDUCTASE MJ1384-RELATED"/>
    <property type="match status" value="1"/>
</dbReference>
<dbReference type="CDD" id="cd02142">
    <property type="entry name" value="McbC_SagB-like_oxidoreductase"/>
    <property type="match status" value="1"/>
</dbReference>
<dbReference type="SUPFAM" id="SSF55469">
    <property type="entry name" value="FMN-dependent nitroreductase-like"/>
    <property type="match status" value="1"/>
</dbReference>
<dbReference type="Pfam" id="PF00881">
    <property type="entry name" value="Nitroreductase"/>
    <property type="match status" value="1"/>
</dbReference>
<dbReference type="EMBL" id="SFCC01000003">
    <property type="protein sequence ID" value="RZQ64723.1"/>
    <property type="molecule type" value="Genomic_DNA"/>
</dbReference>
<dbReference type="NCBIfam" id="TIGR03605">
    <property type="entry name" value="antibiot_sagB"/>
    <property type="match status" value="1"/>
</dbReference>
<protein>
    <submittedName>
        <fullName evidence="2">SagB/ThcOx family dehydrogenase</fullName>
    </submittedName>
</protein>
<dbReference type="GO" id="GO:0016491">
    <property type="term" value="F:oxidoreductase activity"/>
    <property type="evidence" value="ECO:0007669"/>
    <property type="project" value="InterPro"/>
</dbReference>
<dbReference type="Gene3D" id="3.40.109.10">
    <property type="entry name" value="NADH Oxidase"/>
    <property type="match status" value="1"/>
</dbReference>
<gene>
    <name evidence="2" type="ORF">EWH70_07475</name>
</gene>
<reference evidence="2 3" key="1">
    <citation type="submission" date="2019-02" db="EMBL/GenBank/DDBJ databases">
        <title>Draft genome sequence of Amycolatopsis sp. 8-3EHSu isolated from roots of Suaeda maritima.</title>
        <authorList>
            <person name="Duangmal K."/>
            <person name="Chantavorakit T."/>
        </authorList>
    </citation>
    <scope>NUCLEOTIDE SEQUENCE [LARGE SCALE GENOMIC DNA]</scope>
    <source>
        <strain evidence="2 3">8-3EHSu</strain>
    </source>
</reference>
<name>A0A4Q7JDK6_9PSEU</name>
<feature type="domain" description="Nitroreductase" evidence="1">
    <location>
        <begin position="53"/>
        <end position="236"/>
    </location>
</feature>
<keyword evidence="3" id="KW-1185">Reference proteome</keyword>
<dbReference type="PANTHER" id="PTHR43745">
    <property type="entry name" value="NITROREDUCTASE MJ1384-RELATED"/>
    <property type="match status" value="1"/>
</dbReference>
<evidence type="ECO:0000313" key="3">
    <source>
        <dbReference type="Proteomes" id="UP000292003"/>
    </source>
</evidence>
<organism evidence="2 3">
    <name type="scientific">Amycolatopsis suaedae</name>
    <dbReference type="NCBI Taxonomy" id="2510978"/>
    <lineage>
        <taxon>Bacteria</taxon>
        <taxon>Bacillati</taxon>
        <taxon>Actinomycetota</taxon>
        <taxon>Actinomycetes</taxon>
        <taxon>Pseudonocardiales</taxon>
        <taxon>Pseudonocardiaceae</taxon>
        <taxon>Amycolatopsis</taxon>
    </lineage>
</organism>
<dbReference type="InterPro" id="IPR052544">
    <property type="entry name" value="Bacteriocin_Proc_Enz"/>
</dbReference>
<evidence type="ECO:0000313" key="2">
    <source>
        <dbReference type="EMBL" id="RZQ64723.1"/>
    </source>
</evidence>
<evidence type="ECO:0000259" key="1">
    <source>
        <dbReference type="Pfam" id="PF00881"/>
    </source>
</evidence>
<dbReference type="InterPro" id="IPR029479">
    <property type="entry name" value="Nitroreductase"/>
</dbReference>
<dbReference type="InterPro" id="IPR000415">
    <property type="entry name" value="Nitroreductase-like"/>
</dbReference>
<dbReference type="AlphaFoldDB" id="A0A4Q7JDK6"/>
<accession>A0A4Q7JDK6</accession>
<sequence>MDPGKALSAAKAVHGMLNGQSAVESEHPTRPDGHRIALPDFEPPRVDMVATLVQRRSHYTYADKPLQLDALSTLFRFALGVQRFVQAYGVEDHPLGMAPSAGGLRCLTAYAIVTSAAGLAPGVYRYESVSHELVEVTQEPPAEELAKAYLQPEFAARAPVTLALTTRLDLAFAKYPLRHYRTLHVDAGIAVQNLYLIATALKLAGCAVAGFDDNVLSELLKLPDAEIPTMLFAVGHAV</sequence>
<comment type="caution">
    <text evidence="2">The sequence shown here is derived from an EMBL/GenBank/DDBJ whole genome shotgun (WGS) entry which is preliminary data.</text>
</comment>